<dbReference type="GO" id="GO:0003676">
    <property type="term" value="F:nucleic acid binding"/>
    <property type="evidence" value="ECO:0007669"/>
    <property type="project" value="InterPro"/>
</dbReference>
<dbReference type="InterPro" id="IPR012337">
    <property type="entry name" value="RNaseH-like_sf"/>
</dbReference>
<evidence type="ECO:0000313" key="5">
    <source>
        <dbReference type="Proteomes" id="UP000321393"/>
    </source>
</evidence>
<dbReference type="STRING" id="1194695.A0A5A7UZP7"/>
<dbReference type="Proteomes" id="UP000321393">
    <property type="component" value="Unassembled WGS sequence"/>
</dbReference>
<dbReference type="PANTHER" id="PTHR42648">
    <property type="entry name" value="TRANSPOSASE, PUTATIVE-RELATED"/>
    <property type="match status" value="1"/>
</dbReference>
<dbReference type="EMBL" id="SSTD01002069">
    <property type="protein sequence ID" value="TYK28683.1"/>
    <property type="molecule type" value="Genomic_DNA"/>
</dbReference>
<accession>A0A5A7UZP7</accession>
<dbReference type="Gene3D" id="3.30.420.10">
    <property type="entry name" value="Ribonuclease H-like superfamily/Ribonuclease H"/>
    <property type="match status" value="1"/>
</dbReference>
<evidence type="ECO:0000259" key="2">
    <source>
        <dbReference type="PROSITE" id="PS50994"/>
    </source>
</evidence>
<gene>
    <name evidence="4" type="ORF">E5676_scaffold165G00540</name>
    <name evidence="3" type="ORF">E6C27_scaffold749G001220</name>
</gene>
<dbReference type="AlphaFoldDB" id="A0A5A7UZP7"/>
<dbReference type="Proteomes" id="UP000321947">
    <property type="component" value="Unassembled WGS sequence"/>
</dbReference>
<evidence type="ECO:0000313" key="3">
    <source>
        <dbReference type="EMBL" id="KAA0061423.1"/>
    </source>
</evidence>
<protein>
    <submittedName>
        <fullName evidence="3">Gag/pol protein</fullName>
    </submittedName>
</protein>
<comment type="caution">
    <text evidence="3">The sequence shown here is derived from an EMBL/GenBank/DDBJ whole genome shotgun (WGS) entry which is preliminary data.</text>
</comment>
<dbReference type="OrthoDB" id="6752380at2759"/>
<organism evidence="3 5">
    <name type="scientific">Cucumis melo var. makuwa</name>
    <name type="common">Oriental melon</name>
    <dbReference type="NCBI Taxonomy" id="1194695"/>
    <lineage>
        <taxon>Eukaryota</taxon>
        <taxon>Viridiplantae</taxon>
        <taxon>Streptophyta</taxon>
        <taxon>Embryophyta</taxon>
        <taxon>Tracheophyta</taxon>
        <taxon>Spermatophyta</taxon>
        <taxon>Magnoliopsida</taxon>
        <taxon>eudicotyledons</taxon>
        <taxon>Gunneridae</taxon>
        <taxon>Pentapetalae</taxon>
        <taxon>rosids</taxon>
        <taxon>fabids</taxon>
        <taxon>Cucurbitales</taxon>
        <taxon>Cucurbitaceae</taxon>
        <taxon>Benincaseae</taxon>
        <taxon>Cucumis</taxon>
    </lineage>
</organism>
<dbReference type="InterPro" id="IPR036397">
    <property type="entry name" value="RNaseH_sf"/>
</dbReference>
<sequence>MNVQARGGFEALKKFKEYKTKVESLLSRKIKILQSDGGGEYMDLRFQDYMIEHEIRFQLSAPDTPQQNGVSERRNRTLLDMIHSMMNYAQLPSSFWGVVDDSGPSSRVDETTTSGQSHPSQLLRMPRCNGRIVSQPNCYLDLIETQVVIPDDDVED</sequence>
<dbReference type="InterPro" id="IPR039537">
    <property type="entry name" value="Retrotran_Ty1/copia-like"/>
</dbReference>
<feature type="domain" description="Integrase catalytic" evidence="2">
    <location>
        <begin position="1"/>
        <end position="127"/>
    </location>
</feature>
<feature type="compositionally biased region" description="Polar residues" evidence="1">
    <location>
        <begin position="111"/>
        <end position="120"/>
    </location>
</feature>
<feature type="region of interest" description="Disordered" evidence="1">
    <location>
        <begin position="102"/>
        <end position="122"/>
    </location>
</feature>
<dbReference type="EMBL" id="SSTE01004817">
    <property type="protein sequence ID" value="KAA0061423.1"/>
    <property type="molecule type" value="Genomic_DNA"/>
</dbReference>
<name>A0A5A7UZP7_CUCMM</name>
<dbReference type="PROSITE" id="PS50994">
    <property type="entry name" value="INTEGRASE"/>
    <property type="match status" value="1"/>
</dbReference>
<proteinExistence type="predicted"/>
<dbReference type="InterPro" id="IPR001584">
    <property type="entry name" value="Integrase_cat-core"/>
</dbReference>
<reference evidence="5 6" key="1">
    <citation type="submission" date="2019-08" db="EMBL/GenBank/DDBJ databases">
        <title>Draft genome sequences of two oriental melons (Cucumis melo L. var makuwa).</title>
        <authorList>
            <person name="Kwon S.-Y."/>
        </authorList>
    </citation>
    <scope>NUCLEOTIDE SEQUENCE [LARGE SCALE GENOMIC DNA]</scope>
    <source>
        <strain evidence="6">cv. Chang Bougi</strain>
        <strain evidence="5">cv. SW 3</strain>
        <tissue evidence="3">Leaf</tissue>
    </source>
</reference>
<evidence type="ECO:0000256" key="1">
    <source>
        <dbReference type="SAM" id="MobiDB-lite"/>
    </source>
</evidence>
<evidence type="ECO:0000313" key="4">
    <source>
        <dbReference type="EMBL" id="TYK28683.1"/>
    </source>
</evidence>
<evidence type="ECO:0000313" key="6">
    <source>
        <dbReference type="Proteomes" id="UP000321947"/>
    </source>
</evidence>
<dbReference type="PANTHER" id="PTHR42648:SF27">
    <property type="entry name" value="RNA-DIRECTED DNA POLYMERASE"/>
    <property type="match status" value="1"/>
</dbReference>
<dbReference type="SUPFAM" id="SSF53098">
    <property type="entry name" value="Ribonuclease H-like"/>
    <property type="match status" value="1"/>
</dbReference>
<dbReference type="GO" id="GO:0015074">
    <property type="term" value="P:DNA integration"/>
    <property type="evidence" value="ECO:0007669"/>
    <property type="project" value="InterPro"/>
</dbReference>